<dbReference type="EMBL" id="VNHU01000015">
    <property type="protein sequence ID" value="TYP69937.1"/>
    <property type="molecule type" value="Genomic_DNA"/>
</dbReference>
<gene>
    <name evidence="1" type="ORF">BD809_1151</name>
</gene>
<proteinExistence type="predicted"/>
<organism evidence="1 2">
    <name type="scientific">Aquimarina intermedia</name>
    <dbReference type="NCBI Taxonomy" id="350814"/>
    <lineage>
        <taxon>Bacteria</taxon>
        <taxon>Pseudomonadati</taxon>
        <taxon>Bacteroidota</taxon>
        <taxon>Flavobacteriia</taxon>
        <taxon>Flavobacteriales</taxon>
        <taxon>Flavobacteriaceae</taxon>
        <taxon>Aquimarina</taxon>
    </lineage>
</organism>
<name>A0A5S5BSF8_9FLAO</name>
<evidence type="ECO:0000313" key="1">
    <source>
        <dbReference type="EMBL" id="TYP69937.1"/>
    </source>
</evidence>
<accession>A0A5S5BSF8</accession>
<evidence type="ECO:0000313" key="2">
    <source>
        <dbReference type="Proteomes" id="UP000324376"/>
    </source>
</evidence>
<dbReference type="AlphaFoldDB" id="A0A5S5BSF8"/>
<keyword evidence="2" id="KW-1185">Reference proteome</keyword>
<reference evidence="1 2" key="1">
    <citation type="submission" date="2019-07" db="EMBL/GenBank/DDBJ databases">
        <title>Genomic Encyclopedia of Archaeal and Bacterial Type Strains, Phase II (KMG-II): from individual species to whole genera.</title>
        <authorList>
            <person name="Goeker M."/>
        </authorList>
    </citation>
    <scope>NUCLEOTIDE SEQUENCE [LARGE SCALE GENOMIC DNA]</scope>
    <source>
        <strain evidence="1 2">DSM 17527</strain>
    </source>
</reference>
<sequence length="150" mass="17383">MTEEKLQIAFLKELIINSPNKSEMNINGFYSEHISDKSFRKLFSEKQVPDKSKISTFIIPLTSELKNILLNILESEKEKLIYDLVHFSIEKESKPIFVSYDGMELMQINKTEFNAELLNSISDKYNALEIELFDEINDNGFFATEKKAST</sequence>
<protein>
    <submittedName>
        <fullName evidence="1">Uncharacterized protein</fullName>
    </submittedName>
</protein>
<dbReference type="RefSeq" id="WP_148783810.1">
    <property type="nucleotide sequence ID" value="NZ_VNHU01000015.1"/>
</dbReference>
<dbReference type="Proteomes" id="UP000324376">
    <property type="component" value="Unassembled WGS sequence"/>
</dbReference>
<comment type="caution">
    <text evidence="1">The sequence shown here is derived from an EMBL/GenBank/DDBJ whole genome shotgun (WGS) entry which is preliminary data.</text>
</comment>
<dbReference type="OrthoDB" id="9888622at2"/>